<keyword evidence="5 7" id="KW-0472">Membrane</keyword>
<dbReference type="GO" id="GO:0005886">
    <property type="term" value="C:plasma membrane"/>
    <property type="evidence" value="ECO:0007669"/>
    <property type="project" value="UniProtKB-SubCell"/>
</dbReference>
<comment type="caution">
    <text evidence="9">The sequence shown here is derived from an EMBL/GenBank/DDBJ whole genome shotgun (WGS) entry which is preliminary data.</text>
</comment>
<comment type="subcellular location">
    <subcellularLocation>
        <location evidence="1">Cell membrane</location>
        <topology evidence="1">Multi-pass membrane protein</topology>
    </subcellularLocation>
</comment>
<sequence length="647" mass="71818">MAGKRSTKSTSGSVRRASVTKNQTETKNKRAVKKSPVKKSTVRKNTEKKSVYNEYFDEKEYQTPEENFLAGEILIIVDFAVSVLLFIGIFGLGGTAGRFFKDFQLGLFGVAGYLFPVIFFVGVAFLISNKASAESIMKAAAGAGILLCVSGIMHSLFGKNTELAVNMMEFYNEKKAGGIIGALLYSYSIKFAGKIGTVVLMFSFLAICIICISERSFVNFVSENGSNAYRHIVDDLLSLRKKGKQYEEDDDIGGYDEDYGSDDIFDKNTGKNGDLDYNYNNTASGGCDIDKIRYPKKQNHIFDFIVEPAKKLFLKPDDKDSGDDNKGFKAESVNDKLYGVDNGSNDTVFSKIAKMTKANKALYQNAPHDYKIKGDKNTGKNKGFYNNAFYDKKRNDDTGITVISDDGVDSDNSEIFTGKIIRAEDYNNMAYEDDPLDEETIRKANEILARKEALKEGAESEFAKKDSDNKGHVFTSSQTEDTADDEFEEIFLQGASKTDEKAGFNDNMNTDTAGDSSDSLDDGISGYKSNNISDDISKNKSGSATVDLLKDTADDKGYGRTAGNRNGADRDISDVSVLKNNMSNKKIPNIMPGNTTAAYNKDKHNIYNKDKHKHKKRIKNIYFHLLSCLKKLNRLLLQMMQNTEVQL</sequence>
<feature type="compositionally biased region" description="Polar residues" evidence="6">
    <location>
        <begin position="8"/>
        <end position="25"/>
    </location>
</feature>
<evidence type="ECO:0000313" key="9">
    <source>
        <dbReference type="EMBL" id="EHI55865.1"/>
    </source>
</evidence>
<feature type="compositionally biased region" description="Basic residues" evidence="6">
    <location>
        <begin position="29"/>
        <end position="42"/>
    </location>
</feature>
<evidence type="ECO:0000256" key="6">
    <source>
        <dbReference type="SAM" id="MobiDB-lite"/>
    </source>
</evidence>
<feature type="compositionally biased region" description="Basic and acidic residues" evidence="6">
    <location>
        <begin position="459"/>
        <end position="471"/>
    </location>
</feature>
<feature type="region of interest" description="Disordered" evidence="6">
    <location>
        <begin position="459"/>
        <end position="482"/>
    </location>
</feature>
<gene>
    <name evidence="9" type="ORF">HMPREF9333_00908</name>
</gene>
<evidence type="ECO:0000259" key="8">
    <source>
        <dbReference type="Pfam" id="PF13491"/>
    </source>
</evidence>
<dbReference type="EMBL" id="ACZL01000015">
    <property type="protein sequence ID" value="EHI55865.1"/>
    <property type="molecule type" value="Genomic_DNA"/>
</dbReference>
<feature type="compositionally biased region" description="Low complexity" evidence="6">
    <location>
        <begin position="514"/>
        <end position="526"/>
    </location>
</feature>
<reference evidence="9 10" key="1">
    <citation type="submission" date="2011-08" db="EMBL/GenBank/DDBJ databases">
        <title>The Genome Sequence of Johnsonella ignava ATCC 51276.</title>
        <authorList>
            <consortium name="The Broad Institute Genome Sequencing Platform"/>
            <person name="Earl A."/>
            <person name="Ward D."/>
            <person name="Feldgarden M."/>
            <person name="Gevers D."/>
            <person name="Izard J."/>
            <person name="Blanton J.M."/>
            <person name="Baranova O.V."/>
            <person name="Dewhirst F.E."/>
            <person name="Young S.K."/>
            <person name="Zeng Q."/>
            <person name="Gargeya S."/>
            <person name="Fitzgerald M."/>
            <person name="Haas B."/>
            <person name="Abouelleil A."/>
            <person name="Alvarado L."/>
            <person name="Arachchi H.M."/>
            <person name="Berlin A."/>
            <person name="Brown A."/>
            <person name="Chapman S.B."/>
            <person name="Chen Z."/>
            <person name="Dunbar C."/>
            <person name="Freedman E."/>
            <person name="Gearin G."/>
            <person name="Gellesch M."/>
            <person name="Goldberg J."/>
            <person name="Griggs A."/>
            <person name="Gujja S."/>
            <person name="Heiman D."/>
            <person name="Howarth C."/>
            <person name="Larson L."/>
            <person name="Lui A."/>
            <person name="MacDonald P.J.P."/>
            <person name="Montmayeur A."/>
            <person name="Murphy C."/>
            <person name="Neiman D."/>
            <person name="Pearson M."/>
            <person name="Priest M."/>
            <person name="Roberts A."/>
            <person name="Saif S."/>
            <person name="Shea T."/>
            <person name="Shenoy N."/>
            <person name="Sisk P."/>
            <person name="Stolte C."/>
            <person name="Sykes S."/>
            <person name="Wortman J."/>
            <person name="Nusbaum C."/>
            <person name="Birren B."/>
        </authorList>
    </citation>
    <scope>NUCLEOTIDE SEQUENCE [LARGE SCALE GENOMIC DNA]</scope>
    <source>
        <strain evidence="9 10">ATCC 51276</strain>
    </source>
</reference>
<keyword evidence="2" id="KW-1003">Cell membrane</keyword>
<feature type="compositionally biased region" description="Polar residues" evidence="6">
    <location>
        <begin position="527"/>
        <end position="541"/>
    </location>
</feature>
<evidence type="ECO:0000256" key="7">
    <source>
        <dbReference type="SAM" id="Phobius"/>
    </source>
</evidence>
<feature type="transmembrane region" description="Helical" evidence="7">
    <location>
        <begin position="105"/>
        <end position="127"/>
    </location>
</feature>
<feature type="region of interest" description="Disordered" evidence="6">
    <location>
        <begin position="501"/>
        <end position="541"/>
    </location>
</feature>
<dbReference type="Pfam" id="PF13491">
    <property type="entry name" value="FtsK_4TM"/>
    <property type="match status" value="1"/>
</dbReference>
<evidence type="ECO:0000256" key="3">
    <source>
        <dbReference type="ARBA" id="ARBA00022692"/>
    </source>
</evidence>
<evidence type="ECO:0000313" key="10">
    <source>
        <dbReference type="Proteomes" id="UP000003011"/>
    </source>
</evidence>
<feature type="region of interest" description="Disordered" evidence="6">
    <location>
        <begin position="1"/>
        <end position="45"/>
    </location>
</feature>
<proteinExistence type="predicted"/>
<evidence type="ECO:0000256" key="2">
    <source>
        <dbReference type="ARBA" id="ARBA00022475"/>
    </source>
</evidence>
<dbReference type="Proteomes" id="UP000003011">
    <property type="component" value="Unassembled WGS sequence"/>
</dbReference>
<dbReference type="STRING" id="679200.HMPREF9333_00908"/>
<feature type="transmembrane region" description="Helical" evidence="7">
    <location>
        <begin position="191"/>
        <end position="212"/>
    </location>
</feature>
<keyword evidence="10" id="KW-1185">Reference proteome</keyword>
<evidence type="ECO:0000256" key="1">
    <source>
        <dbReference type="ARBA" id="ARBA00004651"/>
    </source>
</evidence>
<feature type="domain" description="DNA translocase FtsK 4TM region" evidence="8">
    <location>
        <begin position="92"/>
        <end position="222"/>
    </location>
</feature>
<organism evidence="9 10">
    <name type="scientific">Johnsonella ignava ATCC 51276</name>
    <dbReference type="NCBI Taxonomy" id="679200"/>
    <lineage>
        <taxon>Bacteria</taxon>
        <taxon>Bacillati</taxon>
        <taxon>Bacillota</taxon>
        <taxon>Clostridia</taxon>
        <taxon>Lachnospirales</taxon>
        <taxon>Lachnospiraceae</taxon>
        <taxon>Johnsonella</taxon>
    </lineage>
</organism>
<protein>
    <recommendedName>
        <fullName evidence="8">DNA translocase FtsK 4TM region domain-containing protein</fullName>
    </recommendedName>
</protein>
<keyword evidence="4 7" id="KW-1133">Transmembrane helix</keyword>
<dbReference type="HOGENOM" id="CLU_423219_0_0_9"/>
<dbReference type="InterPro" id="IPR025199">
    <property type="entry name" value="FtsK_4TM"/>
</dbReference>
<dbReference type="AlphaFoldDB" id="G5GH68"/>
<feature type="transmembrane region" description="Helical" evidence="7">
    <location>
        <begin position="68"/>
        <end position="93"/>
    </location>
</feature>
<feature type="transmembrane region" description="Helical" evidence="7">
    <location>
        <begin position="139"/>
        <end position="157"/>
    </location>
</feature>
<accession>G5GH68</accession>
<evidence type="ECO:0000256" key="5">
    <source>
        <dbReference type="ARBA" id="ARBA00023136"/>
    </source>
</evidence>
<dbReference type="eggNOG" id="COG1674">
    <property type="taxonomic scope" value="Bacteria"/>
</dbReference>
<keyword evidence="3 7" id="KW-0812">Transmembrane</keyword>
<name>G5GH68_9FIRM</name>
<evidence type="ECO:0000256" key="4">
    <source>
        <dbReference type="ARBA" id="ARBA00022989"/>
    </source>
</evidence>